<evidence type="ECO:0000313" key="2">
    <source>
        <dbReference type="Proteomes" id="UP000745577"/>
    </source>
</evidence>
<evidence type="ECO:0000313" key="1">
    <source>
        <dbReference type="EMBL" id="MCA9380142.1"/>
    </source>
</evidence>
<dbReference type="Proteomes" id="UP000745577">
    <property type="component" value="Unassembled WGS sequence"/>
</dbReference>
<organism evidence="1 2">
    <name type="scientific">Candidatus Dojkabacteria bacterium</name>
    <dbReference type="NCBI Taxonomy" id="2099670"/>
    <lineage>
        <taxon>Bacteria</taxon>
        <taxon>Candidatus Dojkabacteria</taxon>
    </lineage>
</organism>
<name>A0A955I9F5_9BACT</name>
<protein>
    <submittedName>
        <fullName evidence="1">Uncharacterized protein</fullName>
    </submittedName>
</protein>
<reference evidence="1" key="1">
    <citation type="submission" date="2020-04" db="EMBL/GenBank/DDBJ databases">
        <authorList>
            <person name="Zhang T."/>
        </authorList>
    </citation>
    <scope>NUCLEOTIDE SEQUENCE</scope>
    <source>
        <strain evidence="1">HKST-UBA15</strain>
    </source>
</reference>
<accession>A0A955I9F5</accession>
<proteinExistence type="predicted"/>
<gene>
    <name evidence="1" type="ORF">KC675_03080</name>
</gene>
<comment type="caution">
    <text evidence="1">The sequence shown here is derived from an EMBL/GenBank/DDBJ whole genome shotgun (WGS) entry which is preliminary data.</text>
</comment>
<sequence>MGIKDVRYNIFQYRLKQIIKRRLKGMEEPFLCIITPVFDPCLKSLEGLITDLQHQTYQNFIHVSIANGKEPKIHALIEHVRINDKRFVYDEIPFDKSYKDSGLVEDLLTINGKRRNFVMNKYDAMMYLNIGADFKLTDNQIFEKLCKTHMETRKDIIILESEVEEKKYPLYPINKHRHIDLTNFCYSKKIARSIPYPDDIDSKFDVANDYRYFDRIVNFNVIEGIYGKKDGRNYYKTIEEIYNEQHKTK</sequence>
<dbReference type="EMBL" id="JAGQLL010000033">
    <property type="protein sequence ID" value="MCA9380142.1"/>
    <property type="molecule type" value="Genomic_DNA"/>
</dbReference>
<dbReference type="AlphaFoldDB" id="A0A955I9F5"/>
<reference evidence="1" key="2">
    <citation type="journal article" date="2021" name="Microbiome">
        <title>Successional dynamics and alternative stable states in a saline activated sludge microbial community over 9 years.</title>
        <authorList>
            <person name="Wang Y."/>
            <person name="Ye J."/>
            <person name="Ju F."/>
            <person name="Liu L."/>
            <person name="Boyd J.A."/>
            <person name="Deng Y."/>
            <person name="Parks D.H."/>
            <person name="Jiang X."/>
            <person name="Yin X."/>
            <person name="Woodcroft B.J."/>
            <person name="Tyson G.W."/>
            <person name="Hugenholtz P."/>
            <person name="Polz M.F."/>
            <person name="Zhang T."/>
        </authorList>
    </citation>
    <scope>NUCLEOTIDE SEQUENCE</scope>
    <source>
        <strain evidence="1">HKST-UBA15</strain>
    </source>
</reference>